<dbReference type="EMBL" id="KL197715">
    <property type="protein sequence ID" value="KDQ59609.1"/>
    <property type="molecule type" value="Genomic_DNA"/>
</dbReference>
<dbReference type="HOGENOM" id="CLU_1245541_0_0_1"/>
<keyword evidence="3" id="KW-1185">Reference proteome</keyword>
<dbReference type="Proteomes" id="UP000027265">
    <property type="component" value="Unassembled WGS sequence"/>
</dbReference>
<dbReference type="AlphaFoldDB" id="A0A067PY30"/>
<protein>
    <submittedName>
        <fullName evidence="2">Uncharacterized protein</fullName>
    </submittedName>
</protein>
<sequence length="222" mass="24552">MSSSPLKFENPCSVCGICFERGADETNIEMTVRMTEHLAAGQKTERIGRKRTRVSSQPVADGLSGKGRVTRKSKKRKRRDTDTVKENKTAPQPQPTEVSESQHLIPDSSPPDSSPCVEAIFADFLTYGVSDRPNLRPDQLVVIEKLLYLAVLVSQQRLAAKAREDITPGALFREDLQHPSLNANNGTSVVDIRSSKASRPTYPVADIDDSFLDNRLRFSGLL</sequence>
<dbReference type="InParanoid" id="A0A067PY30"/>
<evidence type="ECO:0000313" key="2">
    <source>
        <dbReference type="EMBL" id="KDQ59609.1"/>
    </source>
</evidence>
<feature type="compositionally biased region" description="Basic residues" evidence="1">
    <location>
        <begin position="68"/>
        <end position="78"/>
    </location>
</feature>
<evidence type="ECO:0000313" key="3">
    <source>
        <dbReference type="Proteomes" id="UP000027265"/>
    </source>
</evidence>
<evidence type="ECO:0000256" key="1">
    <source>
        <dbReference type="SAM" id="MobiDB-lite"/>
    </source>
</evidence>
<feature type="compositionally biased region" description="Polar residues" evidence="1">
    <location>
        <begin position="89"/>
        <end position="102"/>
    </location>
</feature>
<organism evidence="2 3">
    <name type="scientific">Jaapia argillacea MUCL 33604</name>
    <dbReference type="NCBI Taxonomy" id="933084"/>
    <lineage>
        <taxon>Eukaryota</taxon>
        <taxon>Fungi</taxon>
        <taxon>Dikarya</taxon>
        <taxon>Basidiomycota</taxon>
        <taxon>Agaricomycotina</taxon>
        <taxon>Agaricomycetes</taxon>
        <taxon>Agaricomycetidae</taxon>
        <taxon>Jaapiales</taxon>
        <taxon>Jaapiaceae</taxon>
        <taxon>Jaapia</taxon>
    </lineage>
</organism>
<gene>
    <name evidence="2" type="ORF">JAAARDRAFT_205635</name>
</gene>
<accession>A0A067PY30</accession>
<name>A0A067PY30_9AGAM</name>
<feature type="region of interest" description="Disordered" evidence="1">
    <location>
        <begin position="39"/>
        <end position="112"/>
    </location>
</feature>
<reference evidence="3" key="1">
    <citation type="journal article" date="2014" name="Proc. Natl. Acad. Sci. U.S.A.">
        <title>Extensive sampling of basidiomycete genomes demonstrates inadequacy of the white-rot/brown-rot paradigm for wood decay fungi.</title>
        <authorList>
            <person name="Riley R."/>
            <person name="Salamov A.A."/>
            <person name="Brown D.W."/>
            <person name="Nagy L.G."/>
            <person name="Floudas D."/>
            <person name="Held B.W."/>
            <person name="Levasseur A."/>
            <person name="Lombard V."/>
            <person name="Morin E."/>
            <person name="Otillar R."/>
            <person name="Lindquist E.A."/>
            <person name="Sun H."/>
            <person name="LaButti K.M."/>
            <person name="Schmutz J."/>
            <person name="Jabbour D."/>
            <person name="Luo H."/>
            <person name="Baker S.E."/>
            <person name="Pisabarro A.G."/>
            <person name="Walton J.D."/>
            <person name="Blanchette R.A."/>
            <person name="Henrissat B."/>
            <person name="Martin F."/>
            <person name="Cullen D."/>
            <person name="Hibbett D.S."/>
            <person name="Grigoriev I.V."/>
        </authorList>
    </citation>
    <scope>NUCLEOTIDE SEQUENCE [LARGE SCALE GENOMIC DNA]</scope>
    <source>
        <strain evidence="3">MUCL 33604</strain>
    </source>
</reference>
<feature type="compositionally biased region" description="Basic and acidic residues" evidence="1">
    <location>
        <begin position="79"/>
        <end position="88"/>
    </location>
</feature>
<proteinExistence type="predicted"/>